<proteinExistence type="inferred from homology"/>
<evidence type="ECO:0000313" key="4">
    <source>
        <dbReference type="Ensembl" id="ENSCHIP00010004471.1"/>
    </source>
</evidence>
<protein>
    <recommendedName>
        <fullName evidence="2">Cysteine-rich DPF motif domain-containing protein 1</fullName>
    </recommendedName>
</protein>
<dbReference type="InterPro" id="IPR042426">
    <property type="entry name" value="CDPF1"/>
</dbReference>
<reference evidence="4" key="1">
    <citation type="submission" date="2019-03" db="EMBL/GenBank/DDBJ databases">
        <title>Genome sequencing and reference-guided assembly of Black Bengal Goat (Capra hircus).</title>
        <authorList>
            <person name="Siddiki A.Z."/>
            <person name="Baten A."/>
            <person name="Billah M."/>
            <person name="Alam M.A.U."/>
            <person name="Shawrob K.S.M."/>
            <person name="Saha S."/>
            <person name="Chowdhury M."/>
            <person name="Rahman A.H."/>
            <person name="Stear M."/>
            <person name="Miah G."/>
            <person name="Das G.B."/>
            <person name="Hossain M.M."/>
            <person name="Kumkum M."/>
            <person name="Islam M.S."/>
            <person name="Mollah A.M."/>
            <person name="Ahsan A."/>
            <person name="Tusar F."/>
            <person name="Khan M.K.I."/>
        </authorList>
    </citation>
    <scope>NUCLEOTIDE SEQUENCE [LARGE SCALE GENOMIC DNA]</scope>
</reference>
<dbReference type="InterPro" id="IPR018785">
    <property type="entry name" value="CDPF1_dom"/>
</dbReference>
<accession>A0A8C2NJ68</accession>
<evidence type="ECO:0000256" key="2">
    <source>
        <dbReference type="ARBA" id="ARBA00014801"/>
    </source>
</evidence>
<organism evidence="4">
    <name type="scientific">Capra hircus</name>
    <name type="common">Goat</name>
    <dbReference type="NCBI Taxonomy" id="9925"/>
    <lineage>
        <taxon>Eukaryota</taxon>
        <taxon>Metazoa</taxon>
        <taxon>Chordata</taxon>
        <taxon>Craniata</taxon>
        <taxon>Vertebrata</taxon>
        <taxon>Euteleostomi</taxon>
        <taxon>Mammalia</taxon>
        <taxon>Eutheria</taxon>
        <taxon>Laurasiatheria</taxon>
        <taxon>Artiodactyla</taxon>
        <taxon>Ruminantia</taxon>
        <taxon>Pecora</taxon>
        <taxon>Bovidae</taxon>
        <taxon>Caprinae</taxon>
        <taxon>Capra</taxon>
    </lineage>
</organism>
<gene>
    <name evidence="4" type="primary">CDPF1</name>
</gene>
<feature type="domain" description="Cysteine-rich DPF motif" evidence="3">
    <location>
        <begin position="13"/>
        <end position="106"/>
    </location>
</feature>
<dbReference type="AlphaFoldDB" id="A0A8C2NJ68"/>
<dbReference type="PRINTS" id="PR01995">
    <property type="entry name" value="UPF0595"/>
</dbReference>
<evidence type="ECO:0000259" key="3">
    <source>
        <dbReference type="Pfam" id="PF10170"/>
    </source>
</evidence>
<evidence type="ECO:0000256" key="1">
    <source>
        <dbReference type="ARBA" id="ARBA00007917"/>
    </source>
</evidence>
<dbReference type="Ensembl" id="ENSCHIT00010006231.1">
    <property type="protein sequence ID" value="ENSCHIP00010004471.1"/>
    <property type="gene ID" value="ENSCHIG00010003231.1"/>
</dbReference>
<dbReference type="PANTHER" id="PTHR31849">
    <property type="entry name" value="CYSTEINE-RICH PDF MOTIF DOMAIN-CONTAINING PROTEIN 1"/>
    <property type="match status" value="1"/>
</dbReference>
<sequence>MACETERNPLGVFKCQLCALTAPYSYQGQQPPDSQSVVLLEESYVMRDPFTPDKGRFLIVGSRCSMCGRLVCVGPECSLFYSKRFCLPCVQDNVDAFPQEIQQDLEKRSKSQATKQYTSVHTDLQKNPNVCCQMHDCRPDERTRPSVPLKRNFPKLNDFSWKRSATRLQGLSARGPHLPSQEAGLVVGSGLHSGWHDAVLATPLGVAVVGEAREAAAVLPSLGETGKLFTFDPN</sequence>
<dbReference type="Pfam" id="PF10170">
    <property type="entry name" value="C6_DPF"/>
    <property type="match status" value="1"/>
</dbReference>
<reference evidence="4" key="2">
    <citation type="submission" date="2025-08" db="UniProtKB">
        <authorList>
            <consortium name="Ensembl"/>
        </authorList>
    </citation>
    <scope>IDENTIFICATION</scope>
</reference>
<dbReference type="PANTHER" id="PTHR31849:SF1">
    <property type="entry name" value="CYSTEINE-RICH DPF MOTIF DOMAIN-CONTAINING PROTEIN 1"/>
    <property type="match status" value="1"/>
</dbReference>
<name>A0A8C2NJ68_CAPHI</name>
<comment type="similarity">
    <text evidence="1">Belongs to the CDPF1 family.</text>
</comment>